<keyword evidence="3" id="KW-1185">Reference proteome</keyword>
<dbReference type="Gene3D" id="3.60.15.10">
    <property type="entry name" value="Ribonuclease Z/Hydroxyacylglutathione hydrolase-like"/>
    <property type="match status" value="1"/>
</dbReference>
<dbReference type="RefSeq" id="WP_319614693.1">
    <property type="nucleotide sequence ID" value="NZ_JAWXYB010000018.1"/>
</dbReference>
<feature type="domain" description="Metallo-beta-lactamase" evidence="1">
    <location>
        <begin position="41"/>
        <end position="240"/>
    </location>
</feature>
<dbReference type="PANTHER" id="PTHR42663:SF6">
    <property type="entry name" value="HYDROLASE C777.06C-RELATED"/>
    <property type="match status" value="1"/>
</dbReference>
<sequence length="272" mass="29869">MKFTLTLLGTGGSAGLPQIGGADGSGDWGMCDPLEPRNARSRASAVVACGESRLLIDTSPELRLQLIANRIGRIDAVLFTHPHADHIAGLDEVRILNRLLGAPIPGYSTGQTWAELRRRFDYAFKPWVAPEPGLPPSFFRPVIETRLVAPGAIHTINGWNVNVIGQDHGFGPTLGLRFGNVAYCTDVVRFDDEALAQLRDLDTWVIDCFTRGPRHPSHANLEQVVAWEAQLRPRRTILTHMGPDMDYAALRASLPARMEPGYDGMIIEGEFV</sequence>
<dbReference type="Proteomes" id="UP001279553">
    <property type="component" value="Unassembled WGS sequence"/>
</dbReference>
<dbReference type="EMBL" id="JAWXYB010000018">
    <property type="protein sequence ID" value="MDX5931806.1"/>
    <property type="molecule type" value="Genomic_DNA"/>
</dbReference>
<gene>
    <name evidence="2" type="ORF">SIL87_13640</name>
</gene>
<comment type="caution">
    <text evidence="2">The sequence shown here is derived from an EMBL/GenBank/DDBJ whole genome shotgun (WGS) entry which is preliminary data.</text>
</comment>
<reference evidence="2 3" key="1">
    <citation type="submission" date="2023-11" db="EMBL/GenBank/DDBJ databases">
        <title>MicrobeMod: A computational toolkit for identifying prokaryotic methylation and restriction-modification with nanopore sequencing.</title>
        <authorList>
            <person name="Crits-Christoph A."/>
            <person name="Kang S.C."/>
            <person name="Lee H."/>
            <person name="Ostrov N."/>
        </authorList>
    </citation>
    <scope>NUCLEOTIDE SEQUENCE [LARGE SCALE GENOMIC DNA]</scope>
    <source>
        <strain evidence="2 3">DSMZ 700</strain>
    </source>
</reference>
<evidence type="ECO:0000313" key="2">
    <source>
        <dbReference type="EMBL" id="MDX5931806.1"/>
    </source>
</evidence>
<evidence type="ECO:0000259" key="1">
    <source>
        <dbReference type="SMART" id="SM00849"/>
    </source>
</evidence>
<proteinExistence type="predicted"/>
<dbReference type="Pfam" id="PF12706">
    <property type="entry name" value="Lactamase_B_2"/>
    <property type="match status" value="1"/>
</dbReference>
<name>A0AAW9DSD4_ACIAO</name>
<protein>
    <submittedName>
        <fullName evidence="2">MBL fold metallo-hydrolase</fullName>
    </submittedName>
</protein>
<dbReference type="SMART" id="SM00849">
    <property type="entry name" value="Lactamase_B"/>
    <property type="match status" value="1"/>
</dbReference>
<dbReference type="SUPFAM" id="SSF56281">
    <property type="entry name" value="Metallo-hydrolase/oxidoreductase"/>
    <property type="match status" value="1"/>
</dbReference>
<organism evidence="2 3">
    <name type="scientific">Acidiphilium acidophilum</name>
    <name type="common">Thiobacillus acidophilus</name>
    <dbReference type="NCBI Taxonomy" id="76588"/>
    <lineage>
        <taxon>Bacteria</taxon>
        <taxon>Pseudomonadati</taxon>
        <taxon>Pseudomonadota</taxon>
        <taxon>Alphaproteobacteria</taxon>
        <taxon>Acetobacterales</taxon>
        <taxon>Acidocellaceae</taxon>
        <taxon>Acidiphilium</taxon>
    </lineage>
</organism>
<dbReference type="CDD" id="cd16279">
    <property type="entry name" value="metallo-hydrolase-like_MBL-fold"/>
    <property type="match status" value="1"/>
</dbReference>
<dbReference type="InterPro" id="IPR036866">
    <property type="entry name" value="RibonucZ/Hydroxyglut_hydro"/>
</dbReference>
<evidence type="ECO:0000313" key="3">
    <source>
        <dbReference type="Proteomes" id="UP001279553"/>
    </source>
</evidence>
<dbReference type="AlphaFoldDB" id="A0AAW9DSD4"/>
<accession>A0AAW9DSD4</accession>
<dbReference type="InterPro" id="IPR001279">
    <property type="entry name" value="Metallo-B-lactamas"/>
</dbReference>
<dbReference type="PANTHER" id="PTHR42663">
    <property type="entry name" value="HYDROLASE C777.06C-RELATED-RELATED"/>
    <property type="match status" value="1"/>
</dbReference>